<feature type="signal peptide" evidence="7">
    <location>
        <begin position="1"/>
        <end position="24"/>
    </location>
</feature>
<protein>
    <submittedName>
        <fullName evidence="10">DNA ligase</fullName>
    </submittedName>
</protein>
<dbReference type="GO" id="GO:0006310">
    <property type="term" value="P:DNA recombination"/>
    <property type="evidence" value="ECO:0007669"/>
    <property type="project" value="InterPro"/>
</dbReference>
<dbReference type="Pfam" id="PF01068">
    <property type="entry name" value="DNA_ligase_A_M"/>
    <property type="match status" value="1"/>
</dbReference>
<dbReference type="Pfam" id="PF14743">
    <property type="entry name" value="DNA_ligase_OB_2"/>
    <property type="match status" value="1"/>
</dbReference>
<dbReference type="SUPFAM" id="SSF56091">
    <property type="entry name" value="DNA ligase/mRNA capping enzyme, catalytic domain"/>
    <property type="match status" value="1"/>
</dbReference>
<keyword evidence="7" id="KW-0732">Signal</keyword>
<keyword evidence="2 10" id="KW-0436">Ligase</keyword>
<dbReference type="AlphaFoldDB" id="A0A1Y5DXU3"/>
<evidence type="ECO:0000313" key="11">
    <source>
        <dbReference type="Proteomes" id="UP000243053"/>
    </source>
</evidence>
<evidence type="ECO:0000256" key="4">
    <source>
        <dbReference type="ARBA" id="ARBA00022763"/>
    </source>
</evidence>
<feature type="domain" description="ATP-dependent DNA ligase family profile" evidence="8">
    <location>
        <begin position="84"/>
        <end position="211"/>
    </location>
</feature>
<evidence type="ECO:0000256" key="3">
    <source>
        <dbReference type="ARBA" id="ARBA00022705"/>
    </source>
</evidence>
<keyword evidence="5" id="KW-0234">DNA repair</keyword>
<evidence type="ECO:0000256" key="2">
    <source>
        <dbReference type="ARBA" id="ARBA00022598"/>
    </source>
</evidence>
<evidence type="ECO:0000256" key="7">
    <source>
        <dbReference type="SAM" id="SignalP"/>
    </source>
</evidence>
<organism evidence="10 11">
    <name type="scientific">Colwellia psychrerythraea</name>
    <name type="common">Vibrio psychroerythus</name>
    <dbReference type="NCBI Taxonomy" id="28229"/>
    <lineage>
        <taxon>Bacteria</taxon>
        <taxon>Pseudomonadati</taxon>
        <taxon>Pseudomonadota</taxon>
        <taxon>Gammaproteobacteria</taxon>
        <taxon>Alteromonadales</taxon>
        <taxon>Colwelliaceae</taxon>
        <taxon>Colwellia</taxon>
    </lineage>
</organism>
<evidence type="ECO:0000256" key="1">
    <source>
        <dbReference type="ARBA" id="ARBA00001968"/>
    </source>
</evidence>
<dbReference type="CDD" id="cd07896">
    <property type="entry name" value="Adenylation_kDNA_ligase_like"/>
    <property type="match status" value="1"/>
</dbReference>
<dbReference type="Proteomes" id="UP000243053">
    <property type="component" value="Unassembled WGS sequence"/>
</dbReference>
<dbReference type="InterPro" id="IPR029319">
    <property type="entry name" value="DNA_ligase_OB"/>
</dbReference>
<evidence type="ECO:0000259" key="9">
    <source>
        <dbReference type="Pfam" id="PF14743"/>
    </source>
</evidence>
<dbReference type="InterPro" id="IPR050326">
    <property type="entry name" value="NAD_dep_DNA_ligaseB"/>
</dbReference>
<proteinExistence type="predicted"/>
<keyword evidence="4" id="KW-0227">DNA damage</keyword>
<evidence type="ECO:0000313" key="10">
    <source>
        <dbReference type="EMBL" id="OUR74859.1"/>
    </source>
</evidence>
<evidence type="ECO:0000256" key="6">
    <source>
        <dbReference type="ARBA" id="ARBA00034003"/>
    </source>
</evidence>
<dbReference type="CDD" id="cd08041">
    <property type="entry name" value="OBF_kDNA_ligase_like"/>
    <property type="match status" value="1"/>
</dbReference>
<comment type="catalytic activity">
    <reaction evidence="6">
        <text>ATP + (deoxyribonucleotide)n-3'-hydroxyl + 5'-phospho-(deoxyribonucleotide)m = (deoxyribonucleotide)n+m + AMP + diphosphate.</text>
        <dbReference type="EC" id="6.5.1.1"/>
    </reaction>
</comment>
<comment type="caution">
    <text evidence="10">The sequence shown here is derived from an EMBL/GenBank/DDBJ whole genome shotgun (WGS) entry which is preliminary data.</text>
</comment>
<feature type="chain" id="PRO_5013323047" evidence="7">
    <location>
        <begin position="25"/>
        <end position="293"/>
    </location>
</feature>
<dbReference type="PANTHER" id="PTHR47810:SF1">
    <property type="entry name" value="DNA LIGASE B"/>
    <property type="match status" value="1"/>
</dbReference>
<accession>A0A1Y5DXU3</accession>
<dbReference type="InterPro" id="IPR012340">
    <property type="entry name" value="NA-bd_OB-fold"/>
</dbReference>
<sequence length="293" mass="33370">MTKYSLFVLFTLTSAITFPVNAQAAAHQAKQYLKPNIQHGVTYHKVADISQYYVSEKLDGIRGYWDGKKLLTRQGNLIHSPSWFTQHWPAFPMDGELWLKRDQFQALLSCVRKQIAVKNKMTSCWRKVRFMIFDLPKHPGDFNERVNKMQHLITQVSSPYLAMISQVKFKDLSALDHKLNEVIADHGEGLMLHLVSAYYQTGRSSALMKLKKHQDAEATVIGYTEGKGKYQNQLGAIKVKTSDGIIFKIGSGFSDVQRANPPKVGTVITFKYNGLTNAGVPRFARFWRIKARE</sequence>
<dbReference type="SUPFAM" id="SSF50249">
    <property type="entry name" value="Nucleic acid-binding proteins"/>
    <property type="match status" value="1"/>
</dbReference>
<dbReference type="Gene3D" id="3.30.470.30">
    <property type="entry name" value="DNA ligase/mRNA capping enzyme"/>
    <property type="match status" value="1"/>
</dbReference>
<name>A0A1Y5DXU3_COLPS</name>
<gene>
    <name evidence="10" type="ORF">A9Q75_19100</name>
</gene>
<reference evidence="11" key="1">
    <citation type="journal article" date="2017" name="Proc. Natl. Acad. Sci. U.S.A.">
        <title>Simulation of Deepwater Horizon oil plume reveals substrate specialization within a complex community of hydrocarbon degraders.</title>
        <authorList>
            <person name="Hu P."/>
            <person name="Dubinsky E.A."/>
            <person name="Probst A.J."/>
            <person name="Wang J."/>
            <person name="Sieber C.M.K."/>
            <person name="Tom L.M."/>
            <person name="Gardinali P."/>
            <person name="Banfield J.F."/>
            <person name="Atlas R.M."/>
            <person name="Andersen G.L."/>
        </authorList>
    </citation>
    <scope>NUCLEOTIDE SEQUENCE [LARGE SCALE GENOMIC DNA]</scope>
</reference>
<dbReference type="InterPro" id="IPR012310">
    <property type="entry name" value="DNA_ligase_ATP-dep_cent"/>
</dbReference>
<dbReference type="GO" id="GO:0005524">
    <property type="term" value="F:ATP binding"/>
    <property type="evidence" value="ECO:0007669"/>
    <property type="project" value="InterPro"/>
</dbReference>
<feature type="domain" description="DNA ligase OB-like" evidence="9">
    <location>
        <begin position="225"/>
        <end position="289"/>
    </location>
</feature>
<dbReference type="NCBIfam" id="NF006592">
    <property type="entry name" value="PRK09125.1"/>
    <property type="match status" value="1"/>
</dbReference>
<keyword evidence="3" id="KW-0235">DNA replication</keyword>
<dbReference type="GO" id="GO:0006260">
    <property type="term" value="P:DNA replication"/>
    <property type="evidence" value="ECO:0007669"/>
    <property type="project" value="UniProtKB-KW"/>
</dbReference>
<dbReference type="PANTHER" id="PTHR47810">
    <property type="entry name" value="DNA LIGASE"/>
    <property type="match status" value="1"/>
</dbReference>
<comment type="cofactor">
    <cofactor evidence="1">
        <name>a divalent metal cation</name>
        <dbReference type="ChEBI" id="CHEBI:60240"/>
    </cofactor>
</comment>
<evidence type="ECO:0000259" key="8">
    <source>
        <dbReference type="Pfam" id="PF01068"/>
    </source>
</evidence>
<dbReference type="Gene3D" id="2.40.50.140">
    <property type="entry name" value="Nucleic acid-binding proteins"/>
    <property type="match status" value="1"/>
</dbReference>
<dbReference type="EMBL" id="MAAF01000120">
    <property type="protein sequence ID" value="OUR74859.1"/>
    <property type="molecule type" value="Genomic_DNA"/>
</dbReference>
<dbReference type="Gene3D" id="3.30.1490.70">
    <property type="match status" value="1"/>
</dbReference>
<dbReference type="GO" id="GO:0003910">
    <property type="term" value="F:DNA ligase (ATP) activity"/>
    <property type="evidence" value="ECO:0007669"/>
    <property type="project" value="UniProtKB-EC"/>
</dbReference>
<evidence type="ECO:0000256" key="5">
    <source>
        <dbReference type="ARBA" id="ARBA00023204"/>
    </source>
</evidence>
<dbReference type="GO" id="GO:0006281">
    <property type="term" value="P:DNA repair"/>
    <property type="evidence" value="ECO:0007669"/>
    <property type="project" value="UniProtKB-KW"/>
</dbReference>